<evidence type="ECO:0000313" key="11">
    <source>
        <dbReference type="EMBL" id="CAD8446128.1"/>
    </source>
</evidence>
<feature type="compositionally biased region" description="Low complexity" evidence="9">
    <location>
        <begin position="52"/>
        <end position="71"/>
    </location>
</feature>
<evidence type="ECO:0000259" key="10">
    <source>
        <dbReference type="Pfam" id="PF13868"/>
    </source>
</evidence>
<feature type="coiled-coil region" evidence="8">
    <location>
        <begin position="272"/>
        <end position="381"/>
    </location>
</feature>
<proteinExistence type="inferred from homology"/>
<dbReference type="InterPro" id="IPR033253">
    <property type="entry name" value="CFAP45"/>
</dbReference>
<keyword evidence="3 8" id="KW-0175">Coiled coil</keyword>
<evidence type="ECO:0000256" key="9">
    <source>
        <dbReference type="SAM" id="MobiDB-lite"/>
    </source>
</evidence>
<keyword evidence="2" id="KW-0282">Flagellum</keyword>
<dbReference type="AlphaFoldDB" id="A0A7S0DAJ1"/>
<feature type="coiled-coil region" evidence="8">
    <location>
        <begin position="464"/>
        <end position="516"/>
    </location>
</feature>
<keyword evidence="5" id="KW-0966">Cell projection</keyword>
<dbReference type="PANTHER" id="PTHR15504:SF0">
    <property type="entry name" value="CILIA- AND FLAGELLA-ASSOCIATED PROTEIN 45"/>
    <property type="match status" value="1"/>
</dbReference>
<organism evidence="11">
    <name type="scientific">Micromonas pusilla</name>
    <name type="common">Picoplanktonic green alga</name>
    <name type="synonym">Chromulina pusilla</name>
    <dbReference type="NCBI Taxonomy" id="38833"/>
    <lineage>
        <taxon>Eukaryota</taxon>
        <taxon>Viridiplantae</taxon>
        <taxon>Chlorophyta</taxon>
        <taxon>Mamiellophyceae</taxon>
        <taxon>Mamiellales</taxon>
        <taxon>Mamiellaceae</taxon>
        <taxon>Micromonas</taxon>
    </lineage>
</organism>
<gene>
    <name evidence="11" type="ORF">MSP1401_LOCUS9364</name>
</gene>
<feature type="coiled-coil region" evidence="8">
    <location>
        <begin position="116"/>
        <end position="223"/>
    </location>
</feature>
<dbReference type="InterPro" id="IPR043597">
    <property type="entry name" value="TPH_dom"/>
</dbReference>
<evidence type="ECO:0000256" key="7">
    <source>
        <dbReference type="ARBA" id="ARBA00034142"/>
    </source>
</evidence>
<evidence type="ECO:0000256" key="3">
    <source>
        <dbReference type="ARBA" id="ARBA00023054"/>
    </source>
</evidence>
<evidence type="ECO:0000256" key="6">
    <source>
        <dbReference type="ARBA" id="ARBA00034116"/>
    </source>
</evidence>
<name>A0A7S0DAJ1_MICPS</name>
<dbReference type="PANTHER" id="PTHR15504">
    <property type="entry name" value="NASOPHARYNGEAL EPITHELIUM SPECIFIC PROTEIN 1"/>
    <property type="match status" value="1"/>
</dbReference>
<reference evidence="11" key="1">
    <citation type="submission" date="2021-01" db="EMBL/GenBank/DDBJ databases">
        <authorList>
            <person name="Corre E."/>
            <person name="Pelletier E."/>
            <person name="Niang G."/>
            <person name="Scheremetjew M."/>
            <person name="Finn R."/>
            <person name="Kale V."/>
            <person name="Holt S."/>
            <person name="Cochrane G."/>
            <person name="Meng A."/>
            <person name="Brown T."/>
            <person name="Cohen L."/>
        </authorList>
    </citation>
    <scope>NUCLEOTIDE SEQUENCE</scope>
    <source>
        <strain evidence="11">CCAC1681</strain>
    </source>
</reference>
<protein>
    <recommendedName>
        <fullName evidence="7">Cilia- and flagella-associated protein 45</fullName>
    </recommendedName>
</protein>
<dbReference type="GO" id="GO:0031514">
    <property type="term" value="C:motile cilium"/>
    <property type="evidence" value="ECO:0007669"/>
    <property type="project" value="UniProtKB-SubCell"/>
</dbReference>
<sequence>MPPAMTRSTYRVVSKTSDVDESLFGHTKNKAKLRATSSQGFDVIETKMRASSLNGSLSSSAGTSFSGASASPNRSAAEKTKTRNGAPEQTKVLSASEIRRMRQPASALTHDEITKIRAERRDARDAERAQGRARRERMEVIEANRAETKEVSETETLRRAEALATRNKAEVLMDEAMDEVKNMNQMMLYSKCVTIRDAQLEEKKHIKAEAQEEERRMDLAMEIERIKALDEYEAREAARREARLAGAAVLMKQIEDRALERTRQEELLDMDRKQMLAEIQRMKDEEAEEARRRREAGAALLADVAEANAAQLDRKRAVREFEREEEARIAAYLAERDRREMEAELEKERVAREKELETARMRAQQEKQADTAAELDELRAARVYEERERAFRAKERAAAERAAAINADLAQAREHQKMLKLKALGDQAREERAEFYRVIDAQMLKEREDAEAAAFAATARRDHREELQSQIAFNAERRARERREYEEEGDRLRAALAQERAKLEAIKQRKLDELKEGGIPDKYRAELAKKKIGA</sequence>
<evidence type="ECO:0000256" key="5">
    <source>
        <dbReference type="ARBA" id="ARBA00023273"/>
    </source>
</evidence>
<dbReference type="EMBL" id="HBEN01011281">
    <property type="protein sequence ID" value="CAD8446128.1"/>
    <property type="molecule type" value="Transcribed_RNA"/>
</dbReference>
<dbReference type="Pfam" id="PF13868">
    <property type="entry name" value="TPH"/>
    <property type="match status" value="1"/>
</dbReference>
<accession>A0A7S0DAJ1</accession>
<evidence type="ECO:0000256" key="1">
    <source>
        <dbReference type="ARBA" id="ARBA00004230"/>
    </source>
</evidence>
<evidence type="ECO:0000256" key="2">
    <source>
        <dbReference type="ARBA" id="ARBA00022846"/>
    </source>
</evidence>
<evidence type="ECO:0000256" key="4">
    <source>
        <dbReference type="ARBA" id="ARBA00023069"/>
    </source>
</evidence>
<feature type="region of interest" description="Disordered" evidence="9">
    <location>
        <begin position="52"/>
        <end position="107"/>
    </location>
</feature>
<comment type="similarity">
    <text evidence="6">Belongs to the CFAP45 family.</text>
</comment>
<keyword evidence="4" id="KW-0969">Cilium</keyword>
<evidence type="ECO:0000256" key="8">
    <source>
        <dbReference type="SAM" id="Coils"/>
    </source>
</evidence>
<feature type="domain" description="Trichohyalin-plectin-homology" evidence="10">
    <location>
        <begin position="174"/>
        <end position="520"/>
    </location>
</feature>
<comment type="subcellular location">
    <subcellularLocation>
        <location evidence="1">Cell projection</location>
        <location evidence="1">Cilium</location>
        <location evidence="1">Flagellum</location>
    </subcellularLocation>
</comment>